<dbReference type="EMBL" id="CP021983">
    <property type="protein sequence ID" value="ASC69119.1"/>
    <property type="molecule type" value="Genomic_DNA"/>
</dbReference>
<dbReference type="RefSeq" id="WP_187329216.1">
    <property type="nucleotide sequence ID" value="NZ_CP021983.2"/>
</dbReference>
<feature type="repeat" description="TPR" evidence="3">
    <location>
        <begin position="77"/>
        <end position="110"/>
    </location>
</feature>
<dbReference type="Pfam" id="PF13414">
    <property type="entry name" value="TPR_11"/>
    <property type="match status" value="1"/>
</dbReference>
<name>A0A1Z3HFR1_9CYAN</name>
<dbReference type="Gene3D" id="1.25.40.10">
    <property type="entry name" value="Tetratricopeptide repeat domain"/>
    <property type="match status" value="2"/>
</dbReference>
<dbReference type="Proteomes" id="UP000191901">
    <property type="component" value="Chromosome"/>
</dbReference>
<feature type="repeat" description="TPR" evidence="3">
    <location>
        <begin position="179"/>
        <end position="212"/>
    </location>
</feature>
<dbReference type="PROSITE" id="PS50005">
    <property type="entry name" value="TPR"/>
    <property type="match status" value="3"/>
</dbReference>
<evidence type="ECO:0000256" key="3">
    <source>
        <dbReference type="PROSITE-ProRule" id="PRU00339"/>
    </source>
</evidence>
<evidence type="ECO:0000256" key="2">
    <source>
        <dbReference type="ARBA" id="ARBA00022803"/>
    </source>
</evidence>
<evidence type="ECO:0000313" key="5">
    <source>
        <dbReference type="Proteomes" id="UP000191901"/>
    </source>
</evidence>
<dbReference type="InterPro" id="IPR011990">
    <property type="entry name" value="TPR-like_helical_dom_sf"/>
</dbReference>
<keyword evidence="5" id="KW-1185">Reference proteome</keyword>
<dbReference type="InterPro" id="IPR050498">
    <property type="entry name" value="Ycf3"/>
</dbReference>
<keyword evidence="1" id="KW-0677">Repeat</keyword>
<accession>A0A1Z3HFR1</accession>
<dbReference type="Pfam" id="PF13432">
    <property type="entry name" value="TPR_16"/>
    <property type="match status" value="1"/>
</dbReference>
<keyword evidence="2 3" id="KW-0802">TPR repeat</keyword>
<organism evidence="4 5">
    <name type="scientific">Halomicronema hongdechloris C2206</name>
    <dbReference type="NCBI Taxonomy" id="1641165"/>
    <lineage>
        <taxon>Bacteria</taxon>
        <taxon>Bacillati</taxon>
        <taxon>Cyanobacteriota</taxon>
        <taxon>Cyanophyceae</taxon>
        <taxon>Nodosilineales</taxon>
        <taxon>Nodosilineaceae</taxon>
        <taxon>Halomicronema</taxon>
    </lineage>
</organism>
<evidence type="ECO:0000313" key="4">
    <source>
        <dbReference type="EMBL" id="ASC69119.1"/>
    </source>
</evidence>
<dbReference type="AlphaFoldDB" id="A0A1Z3HFR1"/>
<dbReference type="PANTHER" id="PTHR44858:SF1">
    <property type="entry name" value="UDP-N-ACETYLGLUCOSAMINE--PEPTIDE N-ACETYLGLUCOSAMINYLTRANSFERASE SPINDLY-RELATED"/>
    <property type="match status" value="1"/>
</dbReference>
<dbReference type="SUPFAM" id="SSF48452">
    <property type="entry name" value="TPR-like"/>
    <property type="match status" value="1"/>
</dbReference>
<gene>
    <name evidence="4" type="ORF">XM38_000450</name>
</gene>
<dbReference type="KEGG" id="hhg:XM38_000450"/>
<dbReference type="PANTHER" id="PTHR44858">
    <property type="entry name" value="TETRATRICOPEPTIDE REPEAT PROTEIN 6"/>
    <property type="match status" value="1"/>
</dbReference>
<dbReference type="InterPro" id="IPR019734">
    <property type="entry name" value="TPR_rpt"/>
</dbReference>
<dbReference type="STRING" id="1641165.XM38_02690"/>
<evidence type="ECO:0000256" key="1">
    <source>
        <dbReference type="ARBA" id="ARBA00022737"/>
    </source>
</evidence>
<sequence length="239" mass="27530">MKRRNAWPSCPLHGQSAATISQRRSSSLISPMGLTIAGTDDHLDGLSQRALKAVRHRLYSRALTLLTCVIHRDPDNGRHYSNRGLVYFWQGQLARALADYSQAIRLNPRLDQAYNNRGNCYAARRQWHQALADYDQAVNLNPYNVRARINYGITLRDMQDYDAALLCFDEALMFHQFPGHIYAERGRTYHLRGDWNSAIADYRRALAIFSTETAPQSAKFSRFLAQRVRQWLQELLEST</sequence>
<dbReference type="SMART" id="SM00028">
    <property type="entry name" value="TPR"/>
    <property type="match status" value="5"/>
</dbReference>
<reference evidence="4 5" key="1">
    <citation type="journal article" date="2016" name="Biochim. Biophys. Acta">
        <title>Characterization of red-shifted phycobilisomes isolated from the chlorophyll f-containing cyanobacterium Halomicronema hongdechloris.</title>
        <authorList>
            <person name="Li Y."/>
            <person name="Lin Y."/>
            <person name="Garvey C.J."/>
            <person name="Birch D."/>
            <person name="Corkery R.W."/>
            <person name="Loughlin P.C."/>
            <person name="Scheer H."/>
            <person name="Willows R.D."/>
            <person name="Chen M."/>
        </authorList>
    </citation>
    <scope>NUCLEOTIDE SEQUENCE [LARGE SCALE GENOMIC DNA]</scope>
    <source>
        <strain evidence="4 5">C2206</strain>
    </source>
</reference>
<feature type="repeat" description="TPR" evidence="3">
    <location>
        <begin position="111"/>
        <end position="144"/>
    </location>
</feature>
<proteinExistence type="predicted"/>
<protein>
    <submittedName>
        <fullName evidence="4">Uncharacterized protein</fullName>
    </submittedName>
</protein>